<dbReference type="InterPro" id="IPR043129">
    <property type="entry name" value="ATPase_NBD"/>
</dbReference>
<dbReference type="Gene3D" id="3.30.420.40">
    <property type="match status" value="2"/>
</dbReference>
<keyword evidence="2" id="KW-1185">Reference proteome</keyword>
<gene>
    <name evidence="1" type="ORF">LNTAR_11456</name>
</gene>
<dbReference type="AlphaFoldDB" id="A6DJ94"/>
<accession>A6DJ94</accession>
<dbReference type="SUPFAM" id="SSF53067">
    <property type="entry name" value="Actin-like ATPase domain"/>
    <property type="match status" value="1"/>
</dbReference>
<proteinExistence type="predicted"/>
<protein>
    <recommendedName>
        <fullName evidence="3">Transcriptional regulator</fullName>
    </recommendedName>
</protein>
<sequence length="462" mass="51058">MSLNIEQKVKTDLDVSYLPAYLWNQAFRKKASEEKSLDFAMALVQDNGTSFTINEKILEHSGENIELNNKFVERFLKAMLWMVGGNKVYIAGPQALFDAIKGTYSMSGERKFDNELIGKKVYGSDLEFIHCALEDVPKNSANAQSLGGYTDGCRVGFDLGGSDRKCSATIDGKVVHTEEVEWDPYFQNDPAWHVEGIKDSIRRAAEKLPRVDAIGGSAAGVYVDNQVKIASLFRGVDEEDFDSKVKNIFIELKSEWDVPIVVVNDGDVTALNGAQSCGVTPCMGLAMGTSEAVGYVDKDAKITGWLNELAFAPVDYRDNAPVDEWSGDHGCGVQFFSQQAVARLAPAAGLDFEESMPFPEQLKEVQKLMKANDPRARKIYETIGAYLGYTIPHYGEFYEMDNLLILGRVTSGEGGEIILEKAREVLDFEFPELSKQVNFHIPNETDKRHGQAVTAASLAPLN</sequence>
<evidence type="ECO:0008006" key="3">
    <source>
        <dbReference type="Google" id="ProtNLM"/>
    </source>
</evidence>
<evidence type="ECO:0000313" key="2">
    <source>
        <dbReference type="Proteomes" id="UP000004947"/>
    </source>
</evidence>
<reference evidence="1 2" key="1">
    <citation type="journal article" date="2010" name="J. Bacteriol.">
        <title>Genome sequence of Lentisphaera araneosa HTCC2155T, the type species of the order Lentisphaerales in the phylum Lentisphaerae.</title>
        <authorList>
            <person name="Thrash J.C."/>
            <person name="Cho J.C."/>
            <person name="Vergin K.L."/>
            <person name="Morris R.M."/>
            <person name="Giovannoni S.J."/>
        </authorList>
    </citation>
    <scope>NUCLEOTIDE SEQUENCE [LARGE SCALE GENOMIC DNA]</scope>
    <source>
        <strain evidence="1 2">HTCC2155</strain>
    </source>
</reference>
<organism evidence="1 2">
    <name type="scientific">Lentisphaera araneosa HTCC2155</name>
    <dbReference type="NCBI Taxonomy" id="313628"/>
    <lineage>
        <taxon>Bacteria</taxon>
        <taxon>Pseudomonadati</taxon>
        <taxon>Lentisphaerota</taxon>
        <taxon>Lentisphaeria</taxon>
        <taxon>Lentisphaerales</taxon>
        <taxon>Lentisphaeraceae</taxon>
        <taxon>Lentisphaera</taxon>
    </lineage>
</organism>
<dbReference type="Proteomes" id="UP000004947">
    <property type="component" value="Unassembled WGS sequence"/>
</dbReference>
<evidence type="ECO:0000313" key="1">
    <source>
        <dbReference type="EMBL" id="EDM28530.1"/>
    </source>
</evidence>
<dbReference type="RefSeq" id="WP_007277966.1">
    <property type="nucleotide sequence ID" value="NZ_ABCK01000005.1"/>
</dbReference>
<dbReference type="EMBL" id="ABCK01000005">
    <property type="protein sequence ID" value="EDM28530.1"/>
    <property type="molecule type" value="Genomic_DNA"/>
</dbReference>
<comment type="caution">
    <text evidence="1">The sequence shown here is derived from an EMBL/GenBank/DDBJ whole genome shotgun (WGS) entry which is preliminary data.</text>
</comment>
<name>A6DJ94_9BACT</name>
<dbReference type="STRING" id="313628.LNTAR_11456"/>
<dbReference type="eggNOG" id="COG1940">
    <property type="taxonomic scope" value="Bacteria"/>
</dbReference>